<evidence type="ECO:0000313" key="2">
    <source>
        <dbReference type="Proteomes" id="UP000256373"/>
    </source>
</evidence>
<sequence>MKFSIYYTRKLIPSILCLHVLVGFVSCSTSVKVSNPKLIGLKNSYCTPNVSYQLAADLWNDSYSVDLSETKLNSHDQLMCKILGISEPVKKLINRSDRKADSLSLERLALLQSITGRIRIAQTELQAIAAELDCEGERADMAGAYLENLDDKRNRNYTVASVIVASLTTVATVIVSGDAAQTAIGVGGGLVSAGLGAVTIKPKGHQLEFFHERNLLRSIWMGTENNTDYPGFVWKMLHEKQFSNKGDITLSQSIKNRWTEFEFDGEPTGKKQDLIFGNGGIYRAEDFQTRSSLINQMQSTIRSINQDLMSLVVYIESL</sequence>
<gene>
    <name evidence="1" type="ORF">DSL64_19800</name>
</gene>
<proteinExistence type="predicted"/>
<dbReference type="AlphaFoldDB" id="A0A3D8Y8E6"/>
<reference evidence="1 2" key="1">
    <citation type="submission" date="2018-07" db="EMBL/GenBank/DDBJ databases">
        <title>Dyadobacter roseus sp. nov., isolated from rose rhizosphere soil.</title>
        <authorList>
            <person name="Chen L."/>
        </authorList>
    </citation>
    <scope>NUCLEOTIDE SEQUENCE [LARGE SCALE GENOMIC DNA]</scope>
    <source>
        <strain evidence="1 2">RS19</strain>
    </source>
</reference>
<dbReference type="Proteomes" id="UP000256373">
    <property type="component" value="Unassembled WGS sequence"/>
</dbReference>
<dbReference type="PROSITE" id="PS51257">
    <property type="entry name" value="PROKAR_LIPOPROTEIN"/>
    <property type="match status" value="1"/>
</dbReference>
<keyword evidence="2" id="KW-1185">Reference proteome</keyword>
<protein>
    <submittedName>
        <fullName evidence="1">Uncharacterized protein</fullName>
    </submittedName>
</protein>
<dbReference type="EMBL" id="QNUL01000018">
    <property type="protein sequence ID" value="REA58910.1"/>
    <property type="molecule type" value="Genomic_DNA"/>
</dbReference>
<dbReference type="RefSeq" id="WP_115832662.1">
    <property type="nucleotide sequence ID" value="NZ_QNUL01000018.1"/>
</dbReference>
<comment type="caution">
    <text evidence="1">The sequence shown here is derived from an EMBL/GenBank/DDBJ whole genome shotgun (WGS) entry which is preliminary data.</text>
</comment>
<accession>A0A3D8Y8E6</accession>
<name>A0A3D8Y8E6_9BACT</name>
<organism evidence="1 2">
    <name type="scientific">Dyadobacter luteus</name>
    <dbReference type="NCBI Taxonomy" id="2259619"/>
    <lineage>
        <taxon>Bacteria</taxon>
        <taxon>Pseudomonadati</taxon>
        <taxon>Bacteroidota</taxon>
        <taxon>Cytophagia</taxon>
        <taxon>Cytophagales</taxon>
        <taxon>Spirosomataceae</taxon>
        <taxon>Dyadobacter</taxon>
    </lineage>
</organism>
<dbReference type="OrthoDB" id="836646at2"/>
<evidence type="ECO:0000313" key="1">
    <source>
        <dbReference type="EMBL" id="REA58910.1"/>
    </source>
</evidence>